<reference evidence="1" key="1">
    <citation type="journal article" date="2015" name="PeerJ">
        <title>First genomic representation of candidate bacterial phylum KSB3 points to enhanced environmental sensing as a trigger of wastewater bulking.</title>
        <authorList>
            <person name="Sekiguchi Y."/>
            <person name="Ohashi A."/>
            <person name="Parks D.H."/>
            <person name="Yamauchi T."/>
            <person name="Tyson G.W."/>
            <person name="Hugenholtz P."/>
        </authorList>
    </citation>
    <scope>NUCLEOTIDE SEQUENCE [LARGE SCALE GENOMIC DNA]</scope>
</reference>
<evidence type="ECO:0000313" key="1">
    <source>
        <dbReference type="EMBL" id="GAK60235.1"/>
    </source>
</evidence>
<gene>
    <name evidence="1" type="ORF">U27_00126</name>
</gene>
<keyword evidence="2" id="KW-1185">Reference proteome</keyword>
<proteinExistence type="predicted"/>
<dbReference type="AlphaFoldDB" id="A0A081C6N0"/>
<dbReference type="EMBL" id="DF820472">
    <property type="protein sequence ID" value="GAK60235.1"/>
    <property type="molecule type" value="Genomic_DNA"/>
</dbReference>
<sequence>MSYPCSFKGNMVLCQKDQCRHFLAKKDVFEGQEFIIGYFCEEGFDIELHKSRGYERNVPFCEKYEPSEVTIQQ</sequence>
<dbReference type="Proteomes" id="UP000030661">
    <property type="component" value="Unassembled WGS sequence"/>
</dbReference>
<name>A0A081C6N0_VECG1</name>
<evidence type="ECO:0000313" key="2">
    <source>
        <dbReference type="Proteomes" id="UP000030661"/>
    </source>
</evidence>
<protein>
    <submittedName>
        <fullName evidence="1">Uncharacterized protein</fullName>
    </submittedName>
</protein>
<dbReference type="HOGENOM" id="CLU_200989_0_0_0"/>
<organism evidence="1">
    <name type="scientific">Vecturithrix granuli</name>
    <dbReference type="NCBI Taxonomy" id="1499967"/>
    <lineage>
        <taxon>Bacteria</taxon>
        <taxon>Candidatus Moduliflexota</taxon>
        <taxon>Candidatus Vecturitrichia</taxon>
        <taxon>Candidatus Vecturitrichales</taxon>
        <taxon>Candidatus Vecturitrichaceae</taxon>
        <taxon>Candidatus Vecturithrix</taxon>
    </lineage>
</organism>
<dbReference type="STRING" id="1499967.U27_00126"/>
<accession>A0A081C6N0</accession>